<keyword evidence="4" id="KW-1185">Reference proteome</keyword>
<dbReference type="Pfam" id="PF00533">
    <property type="entry name" value="BRCT"/>
    <property type="match status" value="1"/>
</dbReference>
<feature type="compositionally biased region" description="Polar residues" evidence="1">
    <location>
        <begin position="201"/>
        <end position="211"/>
    </location>
</feature>
<feature type="region of interest" description="Disordered" evidence="1">
    <location>
        <begin position="1"/>
        <end position="27"/>
    </location>
</feature>
<feature type="compositionally biased region" description="Polar residues" evidence="1">
    <location>
        <begin position="347"/>
        <end position="356"/>
    </location>
</feature>
<dbReference type="CDD" id="cd17748">
    <property type="entry name" value="BRCT_DNA_ligase_like"/>
    <property type="match status" value="1"/>
</dbReference>
<dbReference type="AlphaFoldDB" id="A0A1E7EYU9"/>
<dbReference type="Gene3D" id="3.40.50.10190">
    <property type="entry name" value="BRCT domain"/>
    <property type="match status" value="1"/>
</dbReference>
<sequence>MSPNKNKKSPTNDPRKMERCRKRKKYRKDIQQKMLGASLRSDPKEELKELNQLKAAIDNKWSADLYHEKSRIKHGFVFYEEEVIKINESIERCEVAIESARKRALAHAQEEIQMKERGNDCELYPSAIESVITHCQRVDKRYTEGLKEKKCAKENELAVPGAPVPVAAPIPDAVGVAVVVIDLSNEPDDDSDDNNNNNNNETPPRTATTDVNAEIATLRKEIETLKIAATATTTSPVVPPSTDVASPATTTVSAAAAAASSTATIATTTSPVVPPSTDVASPATTTVSAAAAASSTATIMKSDSCVIADDDVADHDDDDFDWGSLSRAFRAYQANKNNNPPPPYYHASNSTESPNSELKHPPALKQTSPPASNSTESPNSELKHPPAVEQTSPPASTLALMIPVLETTKIAATATTATQVGAIEAPVVIEDPVVIEHPVVEDPVIEDQAVEVSGPAPAVAASTAAGSADSDVGVEKDQPWKGFRVVFTGSIDRLNRSKAKCIAEQLGAESFPRSVSKSTDLLVSGKNGGEKGSQAEAKAQKLGVTILTSNDFLYAATISKTCTLSWNERAKTFETEYPPYNSDFYNNRNGN</sequence>
<evidence type="ECO:0000256" key="1">
    <source>
        <dbReference type="SAM" id="MobiDB-lite"/>
    </source>
</evidence>
<reference evidence="3 4" key="1">
    <citation type="submission" date="2016-09" db="EMBL/GenBank/DDBJ databases">
        <title>Extensive genetic diversity and differential bi-allelic expression allows diatom success in the polar Southern Ocean.</title>
        <authorList>
            <consortium name="DOE Joint Genome Institute"/>
            <person name="Mock T."/>
            <person name="Otillar R.P."/>
            <person name="Strauss J."/>
            <person name="Dupont C."/>
            <person name="Frickenhaus S."/>
            <person name="Maumus F."/>
            <person name="Mcmullan M."/>
            <person name="Sanges R."/>
            <person name="Schmutz J."/>
            <person name="Toseland A."/>
            <person name="Valas R."/>
            <person name="Veluchamy A."/>
            <person name="Ward B.J."/>
            <person name="Allen A."/>
            <person name="Barry K."/>
            <person name="Falciatore A."/>
            <person name="Ferrante M."/>
            <person name="Fortunato A.E."/>
            <person name="Gloeckner G."/>
            <person name="Gruber A."/>
            <person name="Hipkin R."/>
            <person name="Janech M."/>
            <person name="Kroth P."/>
            <person name="Leese F."/>
            <person name="Lindquist E."/>
            <person name="Lyon B.R."/>
            <person name="Martin J."/>
            <person name="Mayer C."/>
            <person name="Parker M."/>
            <person name="Quesneville H."/>
            <person name="Raymond J."/>
            <person name="Uhlig C."/>
            <person name="Valentin K.U."/>
            <person name="Worden A.Z."/>
            <person name="Armbrust E.V."/>
            <person name="Bowler C."/>
            <person name="Green B."/>
            <person name="Moulton V."/>
            <person name="Van Oosterhout C."/>
            <person name="Grigoriev I."/>
        </authorList>
    </citation>
    <scope>NUCLEOTIDE SEQUENCE [LARGE SCALE GENOMIC DNA]</scope>
    <source>
        <strain evidence="3 4">CCMP1102</strain>
    </source>
</reference>
<feature type="domain" description="BRCT" evidence="2">
    <location>
        <begin position="480"/>
        <end position="550"/>
    </location>
</feature>
<dbReference type="EMBL" id="KV784369">
    <property type="protein sequence ID" value="OEU10999.1"/>
    <property type="molecule type" value="Genomic_DNA"/>
</dbReference>
<dbReference type="SUPFAM" id="SSF52113">
    <property type="entry name" value="BRCT domain"/>
    <property type="match status" value="1"/>
</dbReference>
<evidence type="ECO:0000313" key="3">
    <source>
        <dbReference type="EMBL" id="OEU10999.1"/>
    </source>
</evidence>
<dbReference type="KEGG" id="fcy:FRACYDRAFT_246100"/>
<dbReference type="InterPro" id="IPR001357">
    <property type="entry name" value="BRCT_dom"/>
</dbReference>
<feature type="compositionally biased region" description="Basic residues" evidence="1">
    <location>
        <begin position="18"/>
        <end position="27"/>
    </location>
</feature>
<gene>
    <name evidence="3" type="ORF">FRACYDRAFT_246100</name>
</gene>
<feature type="compositionally biased region" description="Polar residues" evidence="1">
    <location>
        <begin position="365"/>
        <end position="380"/>
    </location>
</feature>
<name>A0A1E7EYU9_9STRA</name>
<dbReference type="InParanoid" id="A0A1E7EYU9"/>
<evidence type="ECO:0000313" key="4">
    <source>
        <dbReference type="Proteomes" id="UP000095751"/>
    </source>
</evidence>
<feature type="region of interest" description="Disordered" evidence="1">
    <location>
        <begin position="333"/>
        <end position="393"/>
    </location>
</feature>
<evidence type="ECO:0000259" key="2">
    <source>
        <dbReference type="Pfam" id="PF00533"/>
    </source>
</evidence>
<protein>
    <recommendedName>
        <fullName evidence="2">BRCT domain-containing protein</fullName>
    </recommendedName>
</protein>
<dbReference type="Proteomes" id="UP000095751">
    <property type="component" value="Unassembled WGS sequence"/>
</dbReference>
<feature type="region of interest" description="Disordered" evidence="1">
    <location>
        <begin position="184"/>
        <end position="211"/>
    </location>
</feature>
<organism evidence="3 4">
    <name type="scientific">Fragilariopsis cylindrus CCMP1102</name>
    <dbReference type="NCBI Taxonomy" id="635003"/>
    <lineage>
        <taxon>Eukaryota</taxon>
        <taxon>Sar</taxon>
        <taxon>Stramenopiles</taxon>
        <taxon>Ochrophyta</taxon>
        <taxon>Bacillariophyta</taxon>
        <taxon>Bacillariophyceae</taxon>
        <taxon>Bacillariophycidae</taxon>
        <taxon>Bacillariales</taxon>
        <taxon>Bacillariaceae</taxon>
        <taxon>Fragilariopsis</taxon>
    </lineage>
</organism>
<dbReference type="OrthoDB" id="19145at2759"/>
<proteinExistence type="predicted"/>
<dbReference type="InterPro" id="IPR036420">
    <property type="entry name" value="BRCT_dom_sf"/>
</dbReference>
<accession>A0A1E7EYU9</accession>